<proteinExistence type="predicted"/>
<evidence type="ECO:0000256" key="2">
    <source>
        <dbReference type="ARBA" id="ARBA00004370"/>
    </source>
</evidence>
<evidence type="ECO:0000256" key="1">
    <source>
        <dbReference type="ARBA" id="ARBA00000085"/>
    </source>
</evidence>
<keyword evidence="4" id="KW-0597">Phosphoprotein</keyword>
<comment type="caution">
    <text evidence="13">The sequence shown here is derived from an EMBL/GenBank/DDBJ whole genome shotgun (WGS) entry which is preliminary data.</text>
</comment>
<dbReference type="InterPro" id="IPR050428">
    <property type="entry name" value="TCS_sensor_his_kinase"/>
</dbReference>
<evidence type="ECO:0000259" key="11">
    <source>
        <dbReference type="PROSITE" id="PS50109"/>
    </source>
</evidence>
<dbReference type="CDD" id="cd00075">
    <property type="entry name" value="HATPase"/>
    <property type="match status" value="1"/>
</dbReference>
<dbReference type="PANTHER" id="PTHR45436">
    <property type="entry name" value="SENSOR HISTIDINE KINASE YKOH"/>
    <property type="match status" value="1"/>
</dbReference>
<keyword evidence="7 13" id="KW-0418">Kinase</keyword>
<dbReference type="SUPFAM" id="SSF47384">
    <property type="entry name" value="Homodimeric domain of signal transducing histidine kinase"/>
    <property type="match status" value="1"/>
</dbReference>
<evidence type="ECO:0000256" key="4">
    <source>
        <dbReference type="ARBA" id="ARBA00022553"/>
    </source>
</evidence>
<dbReference type="RefSeq" id="WP_263843865.1">
    <property type="nucleotide sequence ID" value="NZ_JALIEB010000004.1"/>
</dbReference>
<dbReference type="PANTHER" id="PTHR45436:SF1">
    <property type="entry name" value="SENSOR PROTEIN QSEC"/>
    <property type="match status" value="1"/>
</dbReference>
<evidence type="ECO:0000256" key="6">
    <source>
        <dbReference type="ARBA" id="ARBA00022692"/>
    </source>
</evidence>
<dbReference type="Pfam" id="PF02518">
    <property type="entry name" value="HATPase_c"/>
    <property type="match status" value="1"/>
</dbReference>
<dbReference type="Pfam" id="PF08521">
    <property type="entry name" value="2CSK_N"/>
    <property type="match status" value="1"/>
</dbReference>
<dbReference type="Proteomes" id="UP001208690">
    <property type="component" value="Unassembled WGS sequence"/>
</dbReference>
<dbReference type="InterPro" id="IPR003594">
    <property type="entry name" value="HATPase_dom"/>
</dbReference>
<dbReference type="EC" id="2.7.13.3" evidence="3"/>
<reference evidence="13 14" key="1">
    <citation type="submission" date="2022-04" db="EMBL/GenBank/DDBJ databases">
        <title>Roseobacter sp. WL0113 is a bacterium isolated from neritic sediment.</title>
        <authorList>
            <person name="Wang L."/>
            <person name="He W."/>
            <person name="Zhang D.-F."/>
        </authorList>
    </citation>
    <scope>NUCLEOTIDE SEQUENCE [LARGE SCALE GENOMIC DNA]</scope>
    <source>
        <strain evidence="13 14">WL0113</strain>
    </source>
</reference>
<comment type="subcellular location">
    <subcellularLocation>
        <location evidence="2">Membrane</location>
    </subcellularLocation>
</comment>
<dbReference type="CDD" id="cd00082">
    <property type="entry name" value="HisKA"/>
    <property type="match status" value="1"/>
</dbReference>
<accession>A0ABT3BD93</accession>
<dbReference type="InterPro" id="IPR013727">
    <property type="entry name" value="2CSK_N"/>
</dbReference>
<evidence type="ECO:0000256" key="10">
    <source>
        <dbReference type="ARBA" id="ARBA00023136"/>
    </source>
</evidence>
<keyword evidence="9" id="KW-0902">Two-component regulatory system</keyword>
<dbReference type="InterPro" id="IPR036890">
    <property type="entry name" value="HATPase_C_sf"/>
</dbReference>
<dbReference type="Gene3D" id="3.30.565.10">
    <property type="entry name" value="Histidine kinase-like ATPase, C-terminal domain"/>
    <property type="match status" value="1"/>
</dbReference>
<dbReference type="InterPro" id="IPR004358">
    <property type="entry name" value="Sig_transdc_His_kin-like_C"/>
</dbReference>
<evidence type="ECO:0000256" key="9">
    <source>
        <dbReference type="ARBA" id="ARBA00023012"/>
    </source>
</evidence>
<comment type="catalytic activity">
    <reaction evidence="1">
        <text>ATP + protein L-histidine = ADP + protein N-phospho-L-histidine.</text>
        <dbReference type="EC" id="2.7.13.3"/>
    </reaction>
</comment>
<dbReference type="PRINTS" id="PR00344">
    <property type="entry name" value="BCTRLSENSOR"/>
</dbReference>
<dbReference type="InterPro" id="IPR003661">
    <property type="entry name" value="HisK_dim/P_dom"/>
</dbReference>
<evidence type="ECO:0000313" key="14">
    <source>
        <dbReference type="Proteomes" id="UP001208690"/>
    </source>
</evidence>
<dbReference type="PROSITE" id="PS50109">
    <property type="entry name" value="HIS_KIN"/>
    <property type="match status" value="1"/>
</dbReference>
<dbReference type="PROSITE" id="PS50885">
    <property type="entry name" value="HAMP"/>
    <property type="match status" value="1"/>
</dbReference>
<dbReference type="InterPro" id="IPR036097">
    <property type="entry name" value="HisK_dim/P_sf"/>
</dbReference>
<dbReference type="InterPro" id="IPR005467">
    <property type="entry name" value="His_kinase_dom"/>
</dbReference>
<keyword evidence="5" id="KW-0808">Transferase</keyword>
<dbReference type="SMART" id="SM00387">
    <property type="entry name" value="HATPase_c"/>
    <property type="match status" value="1"/>
</dbReference>
<keyword evidence="14" id="KW-1185">Reference proteome</keyword>
<sequence>MTVARGQSSIRRRLVVQLALVAALLSVAFFFSLRVVAERATEATQDNILAASATSIADALYTDAGVVRVEIPYSALSMLGTVSEDRVFYHVRLDGETLTGYDDLPVPEASGTGRDPRFATYLYRGDTVRAVVVRRALNAAGQVHRVEVVVAQTRLGLAAISARITTTATAIGVVFFLAATALSTFAAQNALAPLSRLAEAVRRRGPRDLRPVTAETPTELTPLVGGLNGFIDRLRAALTRSEDLIVEAAHRVRTPLATVRTQAEMVHLQMEKPENRAALRQMIRAVDESSRSAGQLLDHAMVTLRSDQLETEEIDPGELLRDAVDRLSPTADLKDIAITLDLPDMPLSVQGDTILLQNAVRNILDNAIKYSPADTVITARLVPGDPCRLEIRDQGRGFLPEDVARMPERFSRGSNVGDVVGSGLGLTIVRDVAEAHGGALEIISSSEGSGACVTLVLPCC</sequence>
<protein>
    <recommendedName>
        <fullName evidence="3">histidine kinase</fullName>
        <ecNumber evidence="3">2.7.13.3</ecNumber>
    </recommendedName>
</protein>
<feature type="domain" description="Histidine kinase" evidence="11">
    <location>
        <begin position="247"/>
        <end position="460"/>
    </location>
</feature>
<name>A0ABT3BD93_9RHOB</name>
<dbReference type="InterPro" id="IPR003660">
    <property type="entry name" value="HAMP_dom"/>
</dbReference>
<keyword evidence="6" id="KW-0812">Transmembrane</keyword>
<gene>
    <name evidence="13" type="ORF">MUB52_08925</name>
</gene>
<feature type="domain" description="HAMP" evidence="12">
    <location>
        <begin position="188"/>
        <end position="239"/>
    </location>
</feature>
<keyword evidence="10" id="KW-0472">Membrane</keyword>
<dbReference type="Gene3D" id="1.10.287.130">
    <property type="match status" value="1"/>
</dbReference>
<dbReference type="GO" id="GO:0016301">
    <property type="term" value="F:kinase activity"/>
    <property type="evidence" value="ECO:0007669"/>
    <property type="project" value="UniProtKB-KW"/>
</dbReference>
<evidence type="ECO:0000256" key="3">
    <source>
        <dbReference type="ARBA" id="ARBA00012438"/>
    </source>
</evidence>
<evidence type="ECO:0000313" key="13">
    <source>
        <dbReference type="EMBL" id="MCV3271549.1"/>
    </source>
</evidence>
<dbReference type="SUPFAM" id="SSF55874">
    <property type="entry name" value="ATPase domain of HSP90 chaperone/DNA topoisomerase II/histidine kinase"/>
    <property type="match status" value="1"/>
</dbReference>
<keyword evidence="8" id="KW-1133">Transmembrane helix</keyword>
<dbReference type="EMBL" id="JALIEB010000004">
    <property type="protein sequence ID" value="MCV3271549.1"/>
    <property type="molecule type" value="Genomic_DNA"/>
</dbReference>
<evidence type="ECO:0000256" key="5">
    <source>
        <dbReference type="ARBA" id="ARBA00022679"/>
    </source>
</evidence>
<evidence type="ECO:0000256" key="7">
    <source>
        <dbReference type="ARBA" id="ARBA00022777"/>
    </source>
</evidence>
<organism evidence="13 14">
    <name type="scientific">Roseobacter sinensis</name>
    <dbReference type="NCBI Taxonomy" id="2931391"/>
    <lineage>
        <taxon>Bacteria</taxon>
        <taxon>Pseudomonadati</taxon>
        <taxon>Pseudomonadota</taxon>
        <taxon>Alphaproteobacteria</taxon>
        <taxon>Rhodobacterales</taxon>
        <taxon>Roseobacteraceae</taxon>
        <taxon>Roseobacter</taxon>
    </lineage>
</organism>
<evidence type="ECO:0000256" key="8">
    <source>
        <dbReference type="ARBA" id="ARBA00022989"/>
    </source>
</evidence>
<evidence type="ECO:0000259" key="12">
    <source>
        <dbReference type="PROSITE" id="PS50885"/>
    </source>
</evidence>